<protein>
    <submittedName>
        <fullName evidence="2">Uncharacterized protein</fullName>
    </submittedName>
</protein>
<dbReference type="AlphaFoldDB" id="A0A699IUQ1"/>
<feature type="region of interest" description="Disordered" evidence="1">
    <location>
        <begin position="88"/>
        <end position="120"/>
    </location>
</feature>
<reference evidence="2" key="1">
    <citation type="journal article" date="2019" name="Sci. Rep.">
        <title>Draft genome of Tanacetum cinerariifolium, the natural source of mosquito coil.</title>
        <authorList>
            <person name="Yamashiro T."/>
            <person name="Shiraishi A."/>
            <person name="Satake H."/>
            <person name="Nakayama K."/>
        </authorList>
    </citation>
    <scope>NUCLEOTIDE SEQUENCE</scope>
</reference>
<name>A0A699IUQ1_TANCI</name>
<accession>A0A699IUQ1</accession>
<proteinExistence type="predicted"/>
<evidence type="ECO:0000313" key="2">
    <source>
        <dbReference type="EMBL" id="GEZ87178.1"/>
    </source>
</evidence>
<feature type="region of interest" description="Disordered" evidence="1">
    <location>
        <begin position="1"/>
        <end position="51"/>
    </location>
</feature>
<comment type="caution">
    <text evidence="2">The sequence shown here is derived from an EMBL/GenBank/DDBJ whole genome shotgun (WGS) entry which is preliminary data.</text>
</comment>
<feature type="compositionally biased region" description="Polar residues" evidence="1">
    <location>
        <begin position="1"/>
        <end position="40"/>
    </location>
</feature>
<gene>
    <name evidence="2" type="ORF">Tci_559151</name>
</gene>
<feature type="non-terminal residue" evidence="2">
    <location>
        <position position="1"/>
    </location>
</feature>
<dbReference type="EMBL" id="BKCJ010335275">
    <property type="protein sequence ID" value="GEZ87178.1"/>
    <property type="molecule type" value="Genomic_DNA"/>
</dbReference>
<sequence>VICSTSASGLKPSSNTKNNRISQASNSNKTNKVKDLSSSVKSRKDKNNRVDKYKCNTNVMQSMLNANSVSEPISNALVKHSVPTVIAPRPAVSTDTPLSTTIDQDAPSTSTSQTTLETPSPVIPLGIEEADHEIKVAHMDNNPVRNTKVSATSINIIR</sequence>
<organism evidence="2">
    <name type="scientific">Tanacetum cinerariifolium</name>
    <name type="common">Dalmatian daisy</name>
    <name type="synonym">Chrysanthemum cinerariifolium</name>
    <dbReference type="NCBI Taxonomy" id="118510"/>
    <lineage>
        <taxon>Eukaryota</taxon>
        <taxon>Viridiplantae</taxon>
        <taxon>Streptophyta</taxon>
        <taxon>Embryophyta</taxon>
        <taxon>Tracheophyta</taxon>
        <taxon>Spermatophyta</taxon>
        <taxon>Magnoliopsida</taxon>
        <taxon>eudicotyledons</taxon>
        <taxon>Gunneridae</taxon>
        <taxon>Pentapetalae</taxon>
        <taxon>asterids</taxon>
        <taxon>campanulids</taxon>
        <taxon>Asterales</taxon>
        <taxon>Asteraceae</taxon>
        <taxon>Asteroideae</taxon>
        <taxon>Anthemideae</taxon>
        <taxon>Anthemidinae</taxon>
        <taxon>Tanacetum</taxon>
    </lineage>
</organism>
<feature type="compositionally biased region" description="Polar residues" evidence="1">
    <location>
        <begin position="93"/>
        <end position="118"/>
    </location>
</feature>
<evidence type="ECO:0000256" key="1">
    <source>
        <dbReference type="SAM" id="MobiDB-lite"/>
    </source>
</evidence>